<evidence type="ECO:0000313" key="2">
    <source>
        <dbReference type="EMBL" id="SDD69857.1"/>
    </source>
</evidence>
<dbReference type="EMBL" id="FNAG01000005">
    <property type="protein sequence ID" value="SDD69857.1"/>
    <property type="molecule type" value="Genomic_DNA"/>
</dbReference>
<gene>
    <name evidence="2" type="ORF">SAMN04488509_105187</name>
</gene>
<keyword evidence="1" id="KW-0812">Transmembrane</keyword>
<dbReference type="AlphaFoldDB" id="A0A1G6WXF0"/>
<keyword evidence="1" id="KW-1133">Transmembrane helix</keyword>
<keyword evidence="1" id="KW-0472">Membrane</keyword>
<organism evidence="2 3">
    <name type="scientific">Aquimonas voraii</name>
    <dbReference type="NCBI Taxonomy" id="265719"/>
    <lineage>
        <taxon>Bacteria</taxon>
        <taxon>Pseudomonadati</taxon>
        <taxon>Pseudomonadota</taxon>
        <taxon>Gammaproteobacteria</taxon>
        <taxon>Lysobacterales</taxon>
        <taxon>Lysobacteraceae</taxon>
        <taxon>Aquimonas</taxon>
    </lineage>
</organism>
<accession>A0A1G6WXF0</accession>
<keyword evidence="3" id="KW-1185">Reference proteome</keyword>
<feature type="transmembrane region" description="Helical" evidence="1">
    <location>
        <begin position="12"/>
        <end position="30"/>
    </location>
</feature>
<evidence type="ECO:0000256" key="1">
    <source>
        <dbReference type="SAM" id="Phobius"/>
    </source>
</evidence>
<evidence type="ECO:0000313" key="3">
    <source>
        <dbReference type="Proteomes" id="UP000199603"/>
    </source>
</evidence>
<protein>
    <submittedName>
        <fullName evidence="2">Uncharacterized protein</fullName>
    </submittedName>
</protein>
<name>A0A1G6WXF0_9GAMM</name>
<feature type="transmembrane region" description="Helical" evidence="1">
    <location>
        <begin position="148"/>
        <end position="167"/>
    </location>
</feature>
<dbReference type="Proteomes" id="UP000199603">
    <property type="component" value="Unassembled WGS sequence"/>
</dbReference>
<feature type="transmembrane region" description="Helical" evidence="1">
    <location>
        <begin position="77"/>
        <end position="96"/>
    </location>
</feature>
<reference evidence="2 3" key="1">
    <citation type="submission" date="2016-10" db="EMBL/GenBank/DDBJ databases">
        <authorList>
            <person name="de Groot N.N."/>
        </authorList>
    </citation>
    <scope>NUCLEOTIDE SEQUENCE [LARGE SCALE GENOMIC DNA]</scope>
    <source>
        <strain evidence="2 3">DSM 16957</strain>
    </source>
</reference>
<dbReference type="RefSeq" id="WP_143006650.1">
    <property type="nucleotide sequence ID" value="NZ_FNAG01000005.1"/>
</dbReference>
<sequence length="195" mass="20911">MSPSSSSSRAQILLPALAGLAVAALLLRRLLPELSLLQHPLIPLWCAFVLTYVGAAAISLLPAPLGRPIDRLLDKHLGQWGAGVYGLIGLSVFLRLEAQSLIEGLQEMRDAAEVAKGLLRDWLIGFSIESLKNVIAASIWPVQVIRQGGVWGFLGFLGACSAVFEIGRRWMPELQARLEAEAPEAGDAKASKPGQ</sequence>
<dbReference type="STRING" id="265719.SAMN04488509_105187"/>
<proteinExistence type="predicted"/>
<feature type="transmembrane region" description="Helical" evidence="1">
    <location>
        <begin position="42"/>
        <end position="65"/>
    </location>
</feature>